<dbReference type="Gene3D" id="2.60.40.1510">
    <property type="entry name" value="ntegrin, alpha v. Chain A, domain 3"/>
    <property type="match status" value="1"/>
</dbReference>
<dbReference type="PROSITE" id="PS50234">
    <property type="entry name" value="VWFA"/>
    <property type="match status" value="1"/>
</dbReference>
<dbReference type="GO" id="GO:0007160">
    <property type="term" value="P:cell-matrix adhesion"/>
    <property type="evidence" value="ECO:0007669"/>
    <property type="project" value="TreeGrafter"/>
</dbReference>
<reference evidence="18" key="2">
    <citation type="submission" date="2025-08" db="UniProtKB">
        <authorList>
            <consortium name="Ensembl"/>
        </authorList>
    </citation>
    <scope>IDENTIFICATION</scope>
</reference>
<evidence type="ECO:0000256" key="3">
    <source>
        <dbReference type="ARBA" id="ARBA00022692"/>
    </source>
</evidence>
<dbReference type="Gene3D" id="2.130.10.130">
    <property type="entry name" value="Integrin alpha, N-terminal"/>
    <property type="match status" value="2"/>
</dbReference>
<dbReference type="SUPFAM" id="SSF53300">
    <property type="entry name" value="vWA-like"/>
    <property type="match status" value="1"/>
</dbReference>
<dbReference type="GO" id="GO:0005178">
    <property type="term" value="F:integrin binding"/>
    <property type="evidence" value="ECO:0007669"/>
    <property type="project" value="TreeGrafter"/>
</dbReference>
<dbReference type="InterPro" id="IPR028994">
    <property type="entry name" value="Integrin_alpha_N"/>
</dbReference>
<evidence type="ECO:0000259" key="17">
    <source>
        <dbReference type="PROSITE" id="PS50234"/>
    </source>
</evidence>
<feature type="chain" id="PRO_5044047198" description="VWFA domain-containing protein" evidence="16">
    <location>
        <begin position="22"/>
        <end position="1157"/>
    </location>
</feature>
<keyword evidence="8 16" id="KW-0130">Cell adhesion</keyword>
<keyword evidence="11 16" id="KW-0472">Membrane</keyword>
<dbReference type="GO" id="GO:0098609">
    <property type="term" value="P:cell-cell adhesion"/>
    <property type="evidence" value="ECO:0007669"/>
    <property type="project" value="TreeGrafter"/>
</dbReference>
<accession>A0AAY5EPZ4</accession>
<evidence type="ECO:0000256" key="13">
    <source>
        <dbReference type="ARBA" id="ARBA00023170"/>
    </source>
</evidence>
<dbReference type="PROSITE" id="PS51470">
    <property type="entry name" value="FG_GAP"/>
    <property type="match status" value="2"/>
</dbReference>
<keyword evidence="3 16" id="KW-0812">Transmembrane</keyword>
<evidence type="ECO:0000256" key="14">
    <source>
        <dbReference type="ARBA" id="ARBA00023180"/>
    </source>
</evidence>
<keyword evidence="14" id="KW-0325">Glycoprotein</keyword>
<name>A0AAY5EPZ4_ELEEL</name>
<dbReference type="InterPro" id="IPR013517">
    <property type="entry name" value="FG-GAP"/>
</dbReference>
<evidence type="ECO:0000256" key="6">
    <source>
        <dbReference type="ARBA" id="ARBA00022737"/>
    </source>
</evidence>
<dbReference type="Proteomes" id="UP000314983">
    <property type="component" value="Chromosome 14"/>
</dbReference>
<dbReference type="InterPro" id="IPR048285">
    <property type="entry name" value="Integrin_alpha_Ig-like_2"/>
</dbReference>
<feature type="transmembrane region" description="Helical" evidence="16">
    <location>
        <begin position="1129"/>
        <end position="1147"/>
    </location>
</feature>
<dbReference type="GO" id="GO:0009897">
    <property type="term" value="C:external side of plasma membrane"/>
    <property type="evidence" value="ECO:0007669"/>
    <property type="project" value="TreeGrafter"/>
</dbReference>
<evidence type="ECO:0000256" key="9">
    <source>
        <dbReference type="ARBA" id="ARBA00022989"/>
    </source>
</evidence>
<evidence type="ECO:0000313" key="18">
    <source>
        <dbReference type="Ensembl" id="ENSEEEP00000058990.1"/>
    </source>
</evidence>
<evidence type="ECO:0000256" key="10">
    <source>
        <dbReference type="ARBA" id="ARBA00023037"/>
    </source>
</evidence>
<dbReference type="GO" id="GO:0007229">
    <property type="term" value="P:integrin-mediated signaling pathway"/>
    <property type="evidence" value="ECO:0007669"/>
    <property type="project" value="UniProtKB-KW"/>
</dbReference>
<dbReference type="Gene3D" id="2.60.40.1530">
    <property type="entry name" value="ntegrin, alpha v. Chain A, domain 4"/>
    <property type="match status" value="1"/>
</dbReference>
<dbReference type="InterPro" id="IPR000413">
    <property type="entry name" value="Integrin_alpha"/>
</dbReference>
<evidence type="ECO:0000256" key="2">
    <source>
        <dbReference type="ARBA" id="ARBA00008054"/>
    </source>
</evidence>
<feature type="transmembrane region" description="Helical" evidence="16">
    <location>
        <begin position="1086"/>
        <end position="1108"/>
    </location>
</feature>
<keyword evidence="12" id="KW-1015">Disulfide bond</keyword>
<evidence type="ECO:0000256" key="7">
    <source>
        <dbReference type="ARBA" id="ARBA00022837"/>
    </source>
</evidence>
<dbReference type="PRINTS" id="PR00453">
    <property type="entry name" value="VWFADOMAIN"/>
</dbReference>
<evidence type="ECO:0000256" key="15">
    <source>
        <dbReference type="PROSITE-ProRule" id="PRU00803"/>
    </source>
</evidence>
<evidence type="ECO:0000256" key="12">
    <source>
        <dbReference type="ARBA" id="ARBA00023157"/>
    </source>
</evidence>
<keyword evidence="7" id="KW-0106">Calcium</keyword>
<keyword evidence="10 16" id="KW-0401">Integrin</keyword>
<evidence type="ECO:0000256" key="16">
    <source>
        <dbReference type="RuleBase" id="RU003762"/>
    </source>
</evidence>
<keyword evidence="19" id="KW-1185">Reference proteome</keyword>
<keyword evidence="9 16" id="KW-1133">Transmembrane helix</keyword>
<dbReference type="Pfam" id="PF00092">
    <property type="entry name" value="VWA"/>
    <property type="match status" value="1"/>
</dbReference>
<feature type="repeat" description="FG-GAP" evidence="15">
    <location>
        <begin position="440"/>
        <end position="500"/>
    </location>
</feature>
<dbReference type="SMART" id="SM00191">
    <property type="entry name" value="Int_alpha"/>
    <property type="match status" value="4"/>
</dbReference>
<keyword evidence="4" id="KW-0479">Metal-binding</keyword>
<comment type="subcellular location">
    <subcellularLocation>
        <location evidence="1 16">Membrane</location>
        <topology evidence="1 16">Single-pass type I membrane protein</topology>
    </subcellularLocation>
</comment>
<protein>
    <recommendedName>
        <fullName evidence="17">VWFA domain-containing protein</fullName>
    </recommendedName>
</protein>
<dbReference type="GO" id="GO:0033627">
    <property type="term" value="P:cell adhesion mediated by integrin"/>
    <property type="evidence" value="ECO:0007669"/>
    <property type="project" value="TreeGrafter"/>
</dbReference>
<comment type="similarity">
    <text evidence="2 16">Belongs to the integrin alpha chain family.</text>
</comment>
<dbReference type="InterPro" id="IPR032695">
    <property type="entry name" value="Integrin_dom_sf"/>
</dbReference>
<dbReference type="Gene3D" id="2.60.40.1460">
    <property type="entry name" value="Integrin domains. Chain A, domain 2"/>
    <property type="match status" value="1"/>
</dbReference>
<dbReference type="GO" id="GO:0046872">
    <property type="term" value="F:metal ion binding"/>
    <property type="evidence" value="ECO:0007669"/>
    <property type="project" value="UniProtKB-KW"/>
</dbReference>
<dbReference type="Pfam" id="PF01839">
    <property type="entry name" value="FG-GAP"/>
    <property type="match status" value="2"/>
</dbReference>
<organism evidence="18 19">
    <name type="scientific">Electrophorus electricus</name>
    <name type="common">Electric eel</name>
    <name type="synonym">Gymnotus electricus</name>
    <dbReference type="NCBI Taxonomy" id="8005"/>
    <lineage>
        <taxon>Eukaryota</taxon>
        <taxon>Metazoa</taxon>
        <taxon>Chordata</taxon>
        <taxon>Craniata</taxon>
        <taxon>Vertebrata</taxon>
        <taxon>Euteleostomi</taxon>
        <taxon>Actinopterygii</taxon>
        <taxon>Neopterygii</taxon>
        <taxon>Teleostei</taxon>
        <taxon>Ostariophysi</taxon>
        <taxon>Gymnotiformes</taxon>
        <taxon>Gymnotoidei</taxon>
        <taxon>Gymnotidae</taxon>
        <taxon>Electrophorus</taxon>
    </lineage>
</organism>
<dbReference type="Pfam" id="PF08441">
    <property type="entry name" value="Integrin_A_Ig_1"/>
    <property type="match status" value="1"/>
</dbReference>
<dbReference type="InterPro" id="IPR013519">
    <property type="entry name" value="Int_alpha_beta-p"/>
</dbReference>
<proteinExistence type="inferred from homology"/>
<dbReference type="PANTHER" id="PTHR23220:SF118">
    <property type="entry name" value="INTEGRIN ALPHA-X"/>
    <property type="match status" value="1"/>
</dbReference>
<evidence type="ECO:0000313" key="19">
    <source>
        <dbReference type="Proteomes" id="UP000314983"/>
    </source>
</evidence>
<feature type="domain" description="VWFA" evidence="17">
    <location>
        <begin position="157"/>
        <end position="334"/>
    </location>
</feature>
<feature type="signal peptide" evidence="16">
    <location>
        <begin position="1"/>
        <end position="21"/>
    </location>
</feature>
<keyword evidence="6" id="KW-0677">Repeat</keyword>
<dbReference type="Gene3D" id="3.40.50.410">
    <property type="entry name" value="von Willebrand factor, type A domain"/>
    <property type="match status" value="1"/>
</dbReference>
<keyword evidence="13 16" id="KW-0675">Receptor</keyword>
<evidence type="ECO:0000256" key="4">
    <source>
        <dbReference type="ARBA" id="ARBA00022723"/>
    </source>
</evidence>
<dbReference type="InterPro" id="IPR048633">
    <property type="entry name" value="ITGAX-like_Ig_3"/>
</dbReference>
<comment type="caution">
    <text evidence="16">Lacks conserved residue(s) required for the propagation of feature annotation.</text>
</comment>
<evidence type="ECO:0000256" key="5">
    <source>
        <dbReference type="ARBA" id="ARBA00022729"/>
    </source>
</evidence>
<dbReference type="InterPro" id="IPR002035">
    <property type="entry name" value="VWF_A"/>
</dbReference>
<feature type="repeat" description="FG-GAP" evidence="15">
    <location>
        <begin position="501"/>
        <end position="557"/>
    </location>
</feature>
<dbReference type="SUPFAM" id="SSF69318">
    <property type="entry name" value="Integrin alpha N-terminal domain"/>
    <property type="match status" value="1"/>
</dbReference>
<evidence type="ECO:0000256" key="11">
    <source>
        <dbReference type="ARBA" id="ARBA00023136"/>
    </source>
</evidence>
<dbReference type="GeneTree" id="ENSGT00940000154838"/>
<dbReference type="PANTHER" id="PTHR23220">
    <property type="entry name" value="INTEGRIN ALPHA"/>
    <property type="match status" value="1"/>
</dbReference>
<keyword evidence="5 16" id="KW-0732">Signal</keyword>
<gene>
    <name evidence="18" type="primary">ITGAM</name>
</gene>
<reference evidence="18 19" key="1">
    <citation type="submission" date="2020-05" db="EMBL/GenBank/DDBJ databases">
        <title>Electrophorus electricus (electric eel) genome, fEleEle1, primary haplotype.</title>
        <authorList>
            <person name="Myers G."/>
            <person name="Meyer A."/>
            <person name="Fedrigo O."/>
            <person name="Formenti G."/>
            <person name="Rhie A."/>
            <person name="Tracey A."/>
            <person name="Sims Y."/>
            <person name="Jarvis E.D."/>
        </authorList>
    </citation>
    <scope>NUCLEOTIDE SEQUENCE [LARGE SCALE GENOMIC DNA]</scope>
</reference>
<dbReference type="SMART" id="SM00327">
    <property type="entry name" value="VWA"/>
    <property type="match status" value="1"/>
</dbReference>
<dbReference type="AlphaFoldDB" id="A0AAY5EPZ4"/>
<dbReference type="Gene3D" id="1.20.5.930">
    <property type="entry name" value="Bicelle-embedded integrin alpha(iib) transmembrane segment"/>
    <property type="match status" value="1"/>
</dbReference>
<dbReference type="Pfam" id="PF20805">
    <property type="entry name" value="Integrin_A_Ig_2"/>
    <property type="match status" value="1"/>
</dbReference>
<dbReference type="Pfam" id="PF21520">
    <property type="entry name" value="ITGAX-like_Ig_3"/>
    <property type="match status" value="1"/>
</dbReference>
<reference evidence="18" key="3">
    <citation type="submission" date="2025-09" db="UniProtKB">
        <authorList>
            <consortium name="Ensembl"/>
        </authorList>
    </citation>
    <scope>IDENTIFICATION</scope>
</reference>
<dbReference type="GO" id="GO:0008305">
    <property type="term" value="C:integrin complex"/>
    <property type="evidence" value="ECO:0007669"/>
    <property type="project" value="InterPro"/>
</dbReference>
<dbReference type="PRINTS" id="PR01185">
    <property type="entry name" value="INTEGRINA"/>
</dbReference>
<dbReference type="SUPFAM" id="SSF69179">
    <property type="entry name" value="Integrin domains"/>
    <property type="match status" value="2"/>
</dbReference>
<evidence type="ECO:0000256" key="1">
    <source>
        <dbReference type="ARBA" id="ARBA00004479"/>
    </source>
</evidence>
<sequence length="1157" mass="128891">NWQFLSFFLHLCCSLFQSVVAFNIEANPWRYFTQNQNTAFGYKVIQKDQSSVLKKLLIFSSVKYSSVICYVSLDVWLKCSSLCFPIVPPEAVNMSLGLSMTKDPASSKILVCGPTIPKACEVTTTYNGMCFTIEERNTVTGPIPSTLRECPPPAQTDIAFLLDGSGSVHPTDFSKMKSFVKKLIQGLQTQNIKFAVAEFSDYCKIPITFNNFNNISDVDNIEQQRQWTNTANAINKLVNELFTSSAGARPNAKRVLLVITDGESTDRFYLQTAIENAEKKKITRYAIGVGRAFQSQSAQKELRIIASQPHNEHIFKVDNYDLLDKIRGTLEEQIIAIEGTQTSGDSSRMEFAQDGFNAAFNTNGNIIMSIVGAFQWKGGYQEYNSHQENISFHTGSEHDSYLGYSMAVGRMRYDKYVILGAPRHAHKGRVTISSLNKVTQLLLDPPEPQIGAYYGAEVCVVDLNADSYMDLLLVSAPLYMEEDQEGKIFVYSFSQQEQSTQTLEGMMGQKGRFGSALSSPGDLNGDHFADVVVGAPLEDDGQGSIYIFNGRTADINPTYSQRISGSSVHVGLRFFGLSLSEFALDHSGDGLSDIAVGSKGAVTLLRSRPIVSLVTKVTYSPSKIPTKDTDCEKPLENILRLCFTMKDKHTYPEDLSANIKYTLKLDGKRQNYRAFFSVKNPTVSDSMTVTLDEVCKEHNFFIEACNEDALNPLSNQLTLTFEGLPVGTVEGLQPILHPGIKTTSDHNLDFEINCGDDKICIDNLKMDFNFSGLSDIKVGIMQDMNVTVFVENRGENSYNSLITVSYPFGLSFRRFTTKQQGRVECISLDSDDKGSLGSSMCHISKPIFRENGLAIFDITYNINKDVNFDKTMMFTATASSGNDKHSENSELFKNRTIGVKYGIYISLIRYEKSSIHINFTAGKNNLEKPVSQILKVQNDLRDLTLTILIKVPITLGDKDIWTTKDLQIQDCIVDRDEQPTVPDFVAALKNHHKVNCSVAVCRLFRCNANLMGRESKFYNISGHVSSGWIEQTGLRSAVFELVSTATLEYDKNKYVYFSSDSLHTAPTGLINTQVEVYEEKNIVKEIIGGAVAGLLILALITAGLYKVISARYHLLLSLPEFLCPVPYKHLMGDICLTLYLTALFLYITPGWVLQKPL</sequence>
<dbReference type="InterPro" id="IPR036465">
    <property type="entry name" value="vWFA_dom_sf"/>
</dbReference>
<evidence type="ECO:0000256" key="8">
    <source>
        <dbReference type="ARBA" id="ARBA00022889"/>
    </source>
</evidence>
<dbReference type="Ensembl" id="ENSEEET00000054044.1">
    <property type="protein sequence ID" value="ENSEEEP00000058990.1"/>
    <property type="gene ID" value="ENSEEEG00000027142.1"/>
</dbReference>
<dbReference type="InterPro" id="IPR013649">
    <property type="entry name" value="Integrin_alpha_Ig-like_1"/>
</dbReference>